<evidence type="ECO:0000256" key="5">
    <source>
        <dbReference type="ARBA" id="ARBA00022989"/>
    </source>
</evidence>
<dbReference type="EC" id="2.3.1.225" evidence="8"/>
<feature type="transmembrane region" description="Helical" evidence="8">
    <location>
        <begin position="75"/>
        <end position="93"/>
    </location>
</feature>
<comment type="subcellular location">
    <subcellularLocation>
        <location evidence="1">Endomembrane system</location>
        <topology evidence="1">Multi-pass membrane protein</topology>
    </subcellularLocation>
</comment>
<evidence type="ECO:0000259" key="9">
    <source>
        <dbReference type="Pfam" id="PF01529"/>
    </source>
</evidence>
<dbReference type="PhylomeDB" id="A0A022QBK5"/>
<keyword evidence="6 8" id="KW-0472">Membrane</keyword>
<keyword evidence="7 8" id="KW-0012">Acyltransferase</keyword>
<dbReference type="EMBL" id="KI631803">
    <property type="protein sequence ID" value="EYU26047.1"/>
    <property type="molecule type" value="Genomic_DNA"/>
</dbReference>
<evidence type="ECO:0000313" key="10">
    <source>
        <dbReference type="EMBL" id="EYU26047.1"/>
    </source>
</evidence>
<comment type="similarity">
    <text evidence="2 8">Belongs to the DHHC palmitoyltransferase family.</text>
</comment>
<keyword evidence="4 8" id="KW-0812">Transmembrane</keyword>
<comment type="catalytic activity">
    <reaction evidence="8">
        <text>L-cysteinyl-[protein] + hexadecanoyl-CoA = S-hexadecanoyl-L-cysteinyl-[protein] + CoA</text>
        <dbReference type="Rhea" id="RHEA:36683"/>
        <dbReference type="Rhea" id="RHEA-COMP:10131"/>
        <dbReference type="Rhea" id="RHEA-COMP:11032"/>
        <dbReference type="ChEBI" id="CHEBI:29950"/>
        <dbReference type="ChEBI" id="CHEBI:57287"/>
        <dbReference type="ChEBI" id="CHEBI:57379"/>
        <dbReference type="ChEBI" id="CHEBI:74151"/>
        <dbReference type="EC" id="2.3.1.225"/>
    </reaction>
</comment>
<evidence type="ECO:0000256" key="3">
    <source>
        <dbReference type="ARBA" id="ARBA00022679"/>
    </source>
</evidence>
<dbReference type="Pfam" id="PF01529">
    <property type="entry name" value="DHHC"/>
    <property type="match status" value="1"/>
</dbReference>
<dbReference type="GO" id="GO:0005783">
    <property type="term" value="C:endoplasmic reticulum"/>
    <property type="evidence" value="ECO:0000318"/>
    <property type="project" value="GO_Central"/>
</dbReference>
<dbReference type="PANTHER" id="PTHR22883">
    <property type="entry name" value="ZINC FINGER DHHC DOMAIN CONTAINING PROTEIN"/>
    <property type="match status" value="1"/>
</dbReference>
<dbReference type="InterPro" id="IPR001594">
    <property type="entry name" value="Palmitoyltrfase_DHHC"/>
</dbReference>
<evidence type="ECO:0000256" key="6">
    <source>
        <dbReference type="ARBA" id="ARBA00023136"/>
    </source>
</evidence>
<feature type="transmembrane region" description="Helical" evidence="8">
    <location>
        <begin position="105"/>
        <end position="127"/>
    </location>
</feature>
<proteinExistence type="inferred from homology"/>
<keyword evidence="11" id="KW-1185">Reference proteome</keyword>
<feature type="transmembrane region" description="Helical" evidence="8">
    <location>
        <begin position="270"/>
        <end position="297"/>
    </location>
</feature>
<dbReference type="PANTHER" id="PTHR22883:SF324">
    <property type="entry name" value="S-ACYLTRANSFERASE"/>
    <property type="match status" value="1"/>
</dbReference>
<dbReference type="GO" id="GO:0019706">
    <property type="term" value="F:protein-cysteine S-palmitoyltransferase activity"/>
    <property type="evidence" value="ECO:0000318"/>
    <property type="project" value="GO_Central"/>
</dbReference>
<evidence type="ECO:0000256" key="4">
    <source>
        <dbReference type="ARBA" id="ARBA00022692"/>
    </source>
</evidence>
<dbReference type="GO" id="GO:0005794">
    <property type="term" value="C:Golgi apparatus"/>
    <property type="evidence" value="ECO:0000318"/>
    <property type="project" value="GO_Central"/>
</dbReference>
<evidence type="ECO:0000313" key="11">
    <source>
        <dbReference type="Proteomes" id="UP000030748"/>
    </source>
</evidence>
<keyword evidence="3 8" id="KW-0808">Transferase</keyword>
<accession>A0A022QBK5</accession>
<dbReference type="InterPro" id="IPR039859">
    <property type="entry name" value="PFA4/ZDH16/20/ERF2-like"/>
</dbReference>
<sequence>MHVWVEEYYGHLCLLSKTKMPLTVNSPTLPTHNHLDKPRIGGSDDPPPRLYQLWKGRNKFMFGGRLIFGPDYKSLFLTMSLILAPLILFWTFVAKGLIVSFPPRWGLFIISLSFIFTAYIMILLFMTSGRDPGIIPRNTQPPENEDYDSSNLSTEWGTGSQNSSSIIPLTKNIMINGIFVKVKYCQTCMLYRPPRCSHCSICNNCVERFDHHCPWVGQCIGKRNYMYFFMFVSSTTLLCVFVLASCSININRIMNENNCSIWMAIQESPASGFLIMYTFVVGWFVGGLTAFHLYLIATNQTTYENFRYQYDQKLNPYNLGCCGNFKEVFCAKIPNSRNNFREKKSKENSSAGFNVSPYLGRTISAETTSKSVEMEKRQSVDADEIEVVISNHHVESLSRQDDLEERQEMRV</sequence>
<evidence type="ECO:0000256" key="8">
    <source>
        <dbReference type="RuleBase" id="RU079119"/>
    </source>
</evidence>
<protein>
    <recommendedName>
        <fullName evidence="8">S-acyltransferase</fullName>
        <ecNumber evidence="8">2.3.1.225</ecNumber>
    </recommendedName>
    <alternativeName>
        <fullName evidence="8">Palmitoyltransferase</fullName>
    </alternativeName>
</protein>
<evidence type="ECO:0000256" key="1">
    <source>
        <dbReference type="ARBA" id="ARBA00004127"/>
    </source>
</evidence>
<organism evidence="10 11">
    <name type="scientific">Erythranthe guttata</name>
    <name type="common">Yellow monkey flower</name>
    <name type="synonym">Mimulus guttatus</name>
    <dbReference type="NCBI Taxonomy" id="4155"/>
    <lineage>
        <taxon>Eukaryota</taxon>
        <taxon>Viridiplantae</taxon>
        <taxon>Streptophyta</taxon>
        <taxon>Embryophyta</taxon>
        <taxon>Tracheophyta</taxon>
        <taxon>Spermatophyta</taxon>
        <taxon>Magnoliopsida</taxon>
        <taxon>eudicotyledons</taxon>
        <taxon>Gunneridae</taxon>
        <taxon>Pentapetalae</taxon>
        <taxon>asterids</taxon>
        <taxon>lamiids</taxon>
        <taxon>Lamiales</taxon>
        <taxon>Phrymaceae</taxon>
        <taxon>Erythranthe</taxon>
    </lineage>
</organism>
<gene>
    <name evidence="10" type="ORF">MIMGU_mgv1a007309mg</name>
</gene>
<dbReference type="Proteomes" id="UP000030748">
    <property type="component" value="Unassembled WGS sequence"/>
</dbReference>
<feature type="domain" description="Palmitoyltransferase DHHC" evidence="9">
    <location>
        <begin position="182"/>
        <end position="308"/>
    </location>
</feature>
<dbReference type="eggNOG" id="KOG1311">
    <property type="taxonomic scope" value="Eukaryota"/>
</dbReference>
<dbReference type="PROSITE" id="PS50216">
    <property type="entry name" value="DHHC"/>
    <property type="match status" value="1"/>
</dbReference>
<evidence type="ECO:0000256" key="7">
    <source>
        <dbReference type="ARBA" id="ARBA00023315"/>
    </source>
</evidence>
<comment type="domain">
    <text evidence="8">The DHHC domain is required for palmitoyltransferase activity.</text>
</comment>
<keyword evidence="5 8" id="KW-1133">Transmembrane helix</keyword>
<name>A0A022QBK5_ERYGU</name>
<feature type="transmembrane region" description="Helical" evidence="8">
    <location>
        <begin position="227"/>
        <end position="250"/>
    </location>
</feature>
<dbReference type="AlphaFoldDB" id="A0A022QBK5"/>
<evidence type="ECO:0000256" key="2">
    <source>
        <dbReference type="ARBA" id="ARBA00008574"/>
    </source>
</evidence>
<reference evidence="10 11" key="1">
    <citation type="journal article" date="2013" name="Proc. Natl. Acad. Sci. U.S.A.">
        <title>Fine-scale variation in meiotic recombination in Mimulus inferred from population shotgun sequencing.</title>
        <authorList>
            <person name="Hellsten U."/>
            <person name="Wright K.M."/>
            <person name="Jenkins J."/>
            <person name="Shu S."/>
            <person name="Yuan Y."/>
            <person name="Wessler S.R."/>
            <person name="Schmutz J."/>
            <person name="Willis J.H."/>
            <person name="Rokhsar D.S."/>
        </authorList>
    </citation>
    <scope>NUCLEOTIDE SEQUENCE [LARGE SCALE GENOMIC DNA]</scope>
    <source>
        <strain evidence="11">cv. DUN x IM62</strain>
    </source>
</reference>
<dbReference type="GO" id="GO:0006612">
    <property type="term" value="P:protein targeting to membrane"/>
    <property type="evidence" value="ECO:0000318"/>
    <property type="project" value="GO_Central"/>
</dbReference>